<dbReference type="AlphaFoldDB" id="A0A508WPK2"/>
<dbReference type="EMBL" id="CABFNB010000010">
    <property type="protein sequence ID" value="VTZ59400.1"/>
    <property type="molecule type" value="Genomic_DNA"/>
</dbReference>
<reference evidence="1" key="1">
    <citation type="submission" date="2019-06" db="EMBL/GenBank/DDBJ databases">
        <authorList>
            <person name="Le Quere A."/>
            <person name="Colella S."/>
        </authorList>
    </citation>
    <scope>NUCLEOTIDE SEQUENCE</scope>
    <source>
        <strain evidence="1">EmedicaeMD41</strain>
    </source>
</reference>
<sequence>MSVASDLAVADNFFVERLNLLWLL</sequence>
<accession>A0A508WPK2</accession>
<dbReference type="Proteomes" id="UP000507954">
    <property type="component" value="Unassembled WGS sequence"/>
</dbReference>
<name>A0A508WPK2_9HYPH</name>
<proteinExistence type="predicted"/>
<evidence type="ECO:0000313" key="1">
    <source>
        <dbReference type="EMBL" id="VTZ59400.1"/>
    </source>
</evidence>
<organism evidence="1">
    <name type="scientific">Sinorhizobium medicae</name>
    <dbReference type="NCBI Taxonomy" id="110321"/>
    <lineage>
        <taxon>Bacteria</taxon>
        <taxon>Pseudomonadati</taxon>
        <taxon>Pseudomonadota</taxon>
        <taxon>Alphaproteobacteria</taxon>
        <taxon>Hyphomicrobiales</taxon>
        <taxon>Rhizobiaceae</taxon>
        <taxon>Sinorhizobium/Ensifer group</taxon>
        <taxon>Sinorhizobium</taxon>
    </lineage>
</organism>
<protein>
    <submittedName>
        <fullName evidence="1">Uncharacterized protein</fullName>
    </submittedName>
</protein>
<gene>
    <name evidence="1" type="ORF">EMEDMD4_1070018</name>
</gene>